<dbReference type="GO" id="GO:0003700">
    <property type="term" value="F:DNA-binding transcription factor activity"/>
    <property type="evidence" value="ECO:0007669"/>
    <property type="project" value="InterPro"/>
</dbReference>
<feature type="domain" description="BZIP" evidence="2">
    <location>
        <begin position="159"/>
        <end position="174"/>
    </location>
</feature>
<evidence type="ECO:0000313" key="3">
    <source>
        <dbReference type="EMBL" id="KAK9831102.1"/>
    </source>
</evidence>
<reference evidence="3 4" key="1">
    <citation type="journal article" date="2024" name="Nat. Commun.">
        <title>Phylogenomics reveals the evolutionary origins of lichenization in chlorophyte algae.</title>
        <authorList>
            <person name="Puginier C."/>
            <person name="Libourel C."/>
            <person name="Otte J."/>
            <person name="Skaloud P."/>
            <person name="Haon M."/>
            <person name="Grisel S."/>
            <person name="Petersen M."/>
            <person name="Berrin J.G."/>
            <person name="Delaux P.M."/>
            <person name="Dal Grande F."/>
            <person name="Keller J."/>
        </authorList>
    </citation>
    <scope>NUCLEOTIDE SEQUENCE [LARGE SCALE GENOMIC DNA]</scope>
    <source>
        <strain evidence="3 4">SAG 2145</strain>
    </source>
</reference>
<feature type="region of interest" description="Disordered" evidence="1">
    <location>
        <begin position="40"/>
        <end position="79"/>
    </location>
</feature>
<feature type="region of interest" description="Disordered" evidence="1">
    <location>
        <begin position="97"/>
        <end position="181"/>
    </location>
</feature>
<evidence type="ECO:0000313" key="4">
    <source>
        <dbReference type="Proteomes" id="UP001438707"/>
    </source>
</evidence>
<sequence>MAGLGFHDILRSGSSVGSHREAGTCKPDWSDLLYHQAQAGAQAHRSQLTHSPGYNSTAGSASPAPARDPAPRPAAARPVSGADKYLTVLLDDFIVQDRDADDPDEQMLDSLDSDQSRHTDTCQTLSTSHATTTTSSLDGKGDDALDTDPDLNGLSKSNRLREKNKQAQRRHRQKEKELKYEHDSHMKTLSTTLNELVVHNTKLRSRNHVLECALSLKREREKPSPTQTLENTEPIYVPSKGWEGFTPNAALLLTVREQPFLLTQAHLKNMQQQDFCSLWKAFVEGMAQCLVDSAGPNGARAKLRIEELKRELCSFCAIISLLRPALMRRSMGSNMEACNSRGSQNGPEYWQNLEMSLQLTERQTQELLQTRQIYLEGLGKLLRERADLYAVFQSQQIVCFESHLPSQGFARTFDAAEQLSENLREEQRIWTQMIAVTFRRTLQSWQLATMLVQAWPFAPDVLAVINCAADHVGA</sequence>
<accession>A0AAW1RBZ4</accession>
<evidence type="ECO:0000256" key="1">
    <source>
        <dbReference type="SAM" id="MobiDB-lite"/>
    </source>
</evidence>
<dbReference type="AlphaFoldDB" id="A0AAW1RBZ4"/>
<name>A0AAW1RBZ4_9CHLO</name>
<dbReference type="Proteomes" id="UP001438707">
    <property type="component" value="Unassembled WGS sequence"/>
</dbReference>
<evidence type="ECO:0000259" key="2">
    <source>
        <dbReference type="PROSITE" id="PS00036"/>
    </source>
</evidence>
<keyword evidence="4" id="KW-1185">Reference proteome</keyword>
<gene>
    <name evidence="3" type="ORF">WJX74_003438</name>
</gene>
<feature type="compositionally biased region" description="Polar residues" evidence="1">
    <location>
        <begin position="44"/>
        <end position="57"/>
    </location>
</feature>
<comment type="caution">
    <text evidence="3">The sequence shown here is derived from an EMBL/GenBank/DDBJ whole genome shotgun (WGS) entry which is preliminary data.</text>
</comment>
<dbReference type="EMBL" id="JALJOS010000014">
    <property type="protein sequence ID" value="KAK9831102.1"/>
    <property type="molecule type" value="Genomic_DNA"/>
</dbReference>
<dbReference type="PROSITE" id="PS00036">
    <property type="entry name" value="BZIP_BASIC"/>
    <property type="match status" value="1"/>
</dbReference>
<organism evidence="3 4">
    <name type="scientific">Apatococcus lobatus</name>
    <dbReference type="NCBI Taxonomy" id="904363"/>
    <lineage>
        <taxon>Eukaryota</taxon>
        <taxon>Viridiplantae</taxon>
        <taxon>Chlorophyta</taxon>
        <taxon>core chlorophytes</taxon>
        <taxon>Trebouxiophyceae</taxon>
        <taxon>Chlorellales</taxon>
        <taxon>Chlorellaceae</taxon>
        <taxon>Apatococcus</taxon>
    </lineage>
</organism>
<dbReference type="CDD" id="cd14686">
    <property type="entry name" value="bZIP"/>
    <property type="match status" value="1"/>
</dbReference>
<dbReference type="InterPro" id="IPR004827">
    <property type="entry name" value="bZIP"/>
</dbReference>
<feature type="compositionally biased region" description="Low complexity" evidence="1">
    <location>
        <begin position="121"/>
        <end position="136"/>
    </location>
</feature>
<proteinExistence type="predicted"/>
<protein>
    <recommendedName>
        <fullName evidence="2">BZIP domain-containing protein</fullName>
    </recommendedName>
</protein>